<dbReference type="EMBL" id="ACCJ01000296">
    <property type="protein sequence ID" value="EEG54173.1"/>
    <property type="molecule type" value="Genomic_DNA"/>
</dbReference>
<gene>
    <name evidence="1" type="ORF">CLOSTASPAR_03755</name>
</gene>
<dbReference type="HOGENOM" id="CLU_3097177_0_0_9"/>
<comment type="caution">
    <text evidence="1">The sequence shown here is derived from an EMBL/GenBank/DDBJ whole genome shotgun (WGS) entry which is preliminary data.</text>
</comment>
<proteinExistence type="predicted"/>
<accession>C0D3B4</accession>
<dbReference type="AlphaFoldDB" id="C0D3B4"/>
<sequence>MRAEDGCAGGTFAAVLFPCHGEQNGAGIIPVQISGIVRKHNIWREEDGFTI</sequence>
<dbReference type="Proteomes" id="UP000004756">
    <property type="component" value="Unassembled WGS sequence"/>
</dbReference>
<name>C0D3B4_9FIRM</name>
<reference evidence="1 2" key="1">
    <citation type="submission" date="2009-01" db="EMBL/GenBank/DDBJ databases">
        <authorList>
            <person name="Fulton L."/>
            <person name="Clifton S."/>
            <person name="Fulton B."/>
            <person name="Xu J."/>
            <person name="Minx P."/>
            <person name="Pepin K.H."/>
            <person name="Johnson M."/>
            <person name="Bhonagiri V."/>
            <person name="Nash W.E."/>
            <person name="Mardis E.R."/>
            <person name="Wilson R.K."/>
        </authorList>
    </citation>
    <scope>NUCLEOTIDE SEQUENCE [LARGE SCALE GENOMIC DNA]</scope>
    <source>
        <strain evidence="1 2">DSM 15981</strain>
    </source>
</reference>
<reference evidence="1 2" key="2">
    <citation type="submission" date="2009-02" db="EMBL/GenBank/DDBJ databases">
        <title>Draft genome sequence of Clostridium asparagiforme (DSM 15981).</title>
        <authorList>
            <person name="Sudarsanam P."/>
            <person name="Ley R."/>
            <person name="Guruge J."/>
            <person name="Turnbaugh P.J."/>
            <person name="Mahowald M."/>
            <person name="Liep D."/>
            <person name="Gordon J."/>
        </authorList>
    </citation>
    <scope>NUCLEOTIDE SEQUENCE [LARGE SCALE GENOMIC DNA]</scope>
    <source>
        <strain evidence="1 2">DSM 15981</strain>
    </source>
</reference>
<evidence type="ECO:0000313" key="2">
    <source>
        <dbReference type="Proteomes" id="UP000004756"/>
    </source>
</evidence>
<organism evidence="1 2">
    <name type="scientific">[Clostridium] asparagiforme DSM 15981</name>
    <dbReference type="NCBI Taxonomy" id="518636"/>
    <lineage>
        <taxon>Bacteria</taxon>
        <taxon>Bacillati</taxon>
        <taxon>Bacillota</taxon>
        <taxon>Clostridia</taxon>
        <taxon>Lachnospirales</taxon>
        <taxon>Lachnospiraceae</taxon>
        <taxon>Enterocloster</taxon>
    </lineage>
</organism>
<keyword evidence="2" id="KW-1185">Reference proteome</keyword>
<protein>
    <submittedName>
        <fullName evidence="1">Uncharacterized protein</fullName>
    </submittedName>
</protein>
<evidence type="ECO:0000313" key="1">
    <source>
        <dbReference type="EMBL" id="EEG54173.1"/>
    </source>
</evidence>